<name>A0A643JVM5_9EURY</name>
<evidence type="ECO:0000256" key="5">
    <source>
        <dbReference type="ARBA" id="ARBA00023002"/>
    </source>
</evidence>
<evidence type="ECO:0000313" key="9">
    <source>
        <dbReference type="EMBL" id="KAB1185512.1"/>
    </source>
</evidence>
<keyword evidence="3 6" id="KW-0479">Metal-binding</keyword>
<dbReference type="InterPro" id="IPR013149">
    <property type="entry name" value="ADH-like_C"/>
</dbReference>
<keyword evidence="4 6" id="KW-0862">Zinc</keyword>
<dbReference type="GO" id="GO:0034079">
    <property type="term" value="P:butanediol biosynthetic process"/>
    <property type="evidence" value="ECO:0007669"/>
    <property type="project" value="TreeGrafter"/>
</dbReference>
<comment type="cofactor">
    <cofactor evidence="1 6">
        <name>Zn(2+)</name>
        <dbReference type="ChEBI" id="CHEBI:29105"/>
    </cofactor>
</comment>
<dbReference type="PANTHER" id="PTHR43161">
    <property type="entry name" value="SORBITOL DEHYDROGENASE"/>
    <property type="match status" value="1"/>
</dbReference>
<dbReference type="SUPFAM" id="SSF51735">
    <property type="entry name" value="NAD(P)-binding Rossmann-fold domains"/>
    <property type="match status" value="1"/>
</dbReference>
<feature type="domain" description="Alcohol dehydrogenase-like C-terminal" evidence="7">
    <location>
        <begin position="183"/>
        <end position="313"/>
    </location>
</feature>
<dbReference type="RefSeq" id="WP_151139683.1">
    <property type="nucleotide sequence ID" value="NZ_VZUS01000004.1"/>
</dbReference>
<evidence type="ECO:0000256" key="3">
    <source>
        <dbReference type="ARBA" id="ARBA00022723"/>
    </source>
</evidence>
<dbReference type="InterPro" id="IPR036291">
    <property type="entry name" value="NAD(P)-bd_dom_sf"/>
</dbReference>
<dbReference type="PROSITE" id="PS00059">
    <property type="entry name" value="ADH_ZINC"/>
    <property type="match status" value="1"/>
</dbReference>
<dbReference type="GO" id="GO:0005737">
    <property type="term" value="C:cytoplasm"/>
    <property type="evidence" value="ECO:0007669"/>
    <property type="project" value="TreeGrafter"/>
</dbReference>
<organism evidence="9">
    <name type="scientific">Haloferax sp. CBA1149</name>
    <dbReference type="NCBI Taxonomy" id="2650753"/>
    <lineage>
        <taxon>Archaea</taxon>
        <taxon>Methanobacteriati</taxon>
        <taxon>Methanobacteriota</taxon>
        <taxon>Stenosarchaea group</taxon>
        <taxon>Halobacteria</taxon>
        <taxon>Halobacteriales</taxon>
        <taxon>Haloferacaceae</taxon>
        <taxon>Haloferax</taxon>
    </lineage>
</organism>
<dbReference type="CDD" id="cd08233">
    <property type="entry name" value="butanediol_DH_like"/>
    <property type="match status" value="1"/>
</dbReference>
<dbReference type="GO" id="GO:0043168">
    <property type="term" value="F:anion binding"/>
    <property type="evidence" value="ECO:0007669"/>
    <property type="project" value="UniProtKB-ARBA"/>
</dbReference>
<evidence type="ECO:0000259" key="8">
    <source>
        <dbReference type="Pfam" id="PF08240"/>
    </source>
</evidence>
<dbReference type="EMBL" id="VZUS01000004">
    <property type="protein sequence ID" value="KAB1185512.1"/>
    <property type="molecule type" value="Genomic_DNA"/>
</dbReference>
<evidence type="ECO:0000256" key="4">
    <source>
        <dbReference type="ARBA" id="ARBA00022833"/>
    </source>
</evidence>
<feature type="domain" description="Alcohol dehydrogenase-like N-terminal" evidence="8">
    <location>
        <begin position="23"/>
        <end position="144"/>
    </location>
</feature>
<proteinExistence type="inferred from homology"/>
<dbReference type="InterPro" id="IPR013154">
    <property type="entry name" value="ADH-like_N"/>
</dbReference>
<evidence type="ECO:0000259" key="7">
    <source>
        <dbReference type="Pfam" id="PF00107"/>
    </source>
</evidence>
<dbReference type="InterPro" id="IPR011032">
    <property type="entry name" value="GroES-like_sf"/>
</dbReference>
<dbReference type="Pfam" id="PF08240">
    <property type="entry name" value="ADH_N"/>
    <property type="match status" value="1"/>
</dbReference>
<comment type="caution">
    <text evidence="9">The sequence shown here is derived from an EMBL/GenBank/DDBJ whole genome shotgun (WGS) entry which is preliminary data.</text>
</comment>
<dbReference type="AlphaFoldDB" id="A0A643JVM5"/>
<accession>A0A643JVM5</accession>
<dbReference type="GO" id="GO:0008270">
    <property type="term" value="F:zinc ion binding"/>
    <property type="evidence" value="ECO:0007669"/>
    <property type="project" value="InterPro"/>
</dbReference>
<dbReference type="InterPro" id="IPR002328">
    <property type="entry name" value="ADH_Zn_CS"/>
</dbReference>
<comment type="similarity">
    <text evidence="2 6">Belongs to the zinc-containing alcohol dehydrogenase family.</text>
</comment>
<dbReference type="GO" id="GO:0030554">
    <property type="term" value="F:adenyl nucleotide binding"/>
    <property type="evidence" value="ECO:0007669"/>
    <property type="project" value="UniProtKB-ARBA"/>
</dbReference>
<protein>
    <submittedName>
        <fullName evidence="9">2,3-butanediol dehydrogenase</fullName>
    </submittedName>
</protein>
<dbReference type="SUPFAM" id="SSF50129">
    <property type="entry name" value="GroES-like"/>
    <property type="match status" value="1"/>
</dbReference>
<evidence type="ECO:0000256" key="2">
    <source>
        <dbReference type="ARBA" id="ARBA00008072"/>
    </source>
</evidence>
<sequence length="358" mass="37601">MRAALYHDRKDIRVEEIDEGTVGDGQVRVDVDSCGICGSDLHEYTAGPIFVPVGDPHPLSQETAPIRMGHEFSGTVSEVGDSVTSVSVGDAVAINPILSCGECRQCREGNYHICDSIGFLGLSGGNGGFAESVVVDEVHAVPLGDDVPLEYGALVEPLAVGLHAVRRSGLQAGDSVAVFGSGPIGLSVIQCARAAGAGTIYVSEPRKARRERAADCGADELIDPTTTDAVEYITSAADGGADVTFEVAGVEASLNDAIQSTRPSGTTTVVSIWEEEVSTHPNNLVLGERTVTGTLAYLGGPRSDEEYGMVIEMLANGRLDPDPFITGRIGLEEIVDNGFEQLLNPESDHVKILVKPNE</sequence>
<dbReference type="PANTHER" id="PTHR43161:SF23">
    <property type="entry name" value="(R,R)-BUTANEDIOL DEHYDROGENASE-RELATED"/>
    <property type="match status" value="1"/>
</dbReference>
<keyword evidence="5" id="KW-0560">Oxidoreductase</keyword>
<evidence type="ECO:0000256" key="6">
    <source>
        <dbReference type="RuleBase" id="RU361277"/>
    </source>
</evidence>
<dbReference type="GO" id="GO:0000721">
    <property type="term" value="F:(R,R)-butanediol dehydrogenase activity"/>
    <property type="evidence" value="ECO:0007669"/>
    <property type="project" value="TreeGrafter"/>
</dbReference>
<dbReference type="Gene3D" id="3.90.180.10">
    <property type="entry name" value="Medium-chain alcohol dehydrogenases, catalytic domain"/>
    <property type="match status" value="1"/>
</dbReference>
<dbReference type="Pfam" id="PF00107">
    <property type="entry name" value="ADH_zinc_N"/>
    <property type="match status" value="1"/>
</dbReference>
<reference evidence="9" key="1">
    <citation type="submission" date="2019-09" db="EMBL/GenBank/DDBJ databases">
        <title>Genomic analysis of Haloferax sp. CBA1149.</title>
        <authorList>
            <person name="Roh S.W."/>
        </authorList>
    </citation>
    <scope>NUCLEOTIDE SEQUENCE</scope>
    <source>
        <strain evidence="9">CBA1149</strain>
    </source>
</reference>
<dbReference type="Gene3D" id="3.40.50.720">
    <property type="entry name" value="NAD(P)-binding Rossmann-like Domain"/>
    <property type="match status" value="1"/>
</dbReference>
<gene>
    <name evidence="9" type="ORF">Hfx1149_15805</name>
</gene>
<evidence type="ECO:0000256" key="1">
    <source>
        <dbReference type="ARBA" id="ARBA00001947"/>
    </source>
</evidence>